<gene>
    <name evidence="1" type="ORF">PEVE_00026730</name>
</gene>
<protein>
    <submittedName>
        <fullName evidence="1">Uncharacterized protein</fullName>
    </submittedName>
</protein>
<reference evidence="1 2" key="1">
    <citation type="submission" date="2022-05" db="EMBL/GenBank/DDBJ databases">
        <authorList>
            <consortium name="Genoscope - CEA"/>
            <person name="William W."/>
        </authorList>
    </citation>
    <scope>NUCLEOTIDE SEQUENCE [LARGE SCALE GENOMIC DNA]</scope>
</reference>
<dbReference type="EMBL" id="CALNXI010003630">
    <property type="protein sequence ID" value="CAH3193883.1"/>
    <property type="molecule type" value="Genomic_DNA"/>
</dbReference>
<feature type="non-terminal residue" evidence="1">
    <location>
        <position position="1"/>
    </location>
</feature>
<accession>A0ABN8STH4</accession>
<organism evidence="1 2">
    <name type="scientific">Porites evermanni</name>
    <dbReference type="NCBI Taxonomy" id="104178"/>
    <lineage>
        <taxon>Eukaryota</taxon>
        <taxon>Metazoa</taxon>
        <taxon>Cnidaria</taxon>
        <taxon>Anthozoa</taxon>
        <taxon>Hexacorallia</taxon>
        <taxon>Scleractinia</taxon>
        <taxon>Fungiina</taxon>
        <taxon>Poritidae</taxon>
        <taxon>Porites</taxon>
    </lineage>
</organism>
<comment type="caution">
    <text evidence="1">The sequence shown here is derived from an EMBL/GenBank/DDBJ whole genome shotgun (WGS) entry which is preliminary data.</text>
</comment>
<name>A0ABN8STH4_9CNID</name>
<evidence type="ECO:0000313" key="2">
    <source>
        <dbReference type="Proteomes" id="UP001159427"/>
    </source>
</evidence>
<keyword evidence="2" id="KW-1185">Reference proteome</keyword>
<proteinExistence type="predicted"/>
<sequence length="69" mass="7971">FSFHYAHWALNHIDYSGGVAKRWECDDLKVGVTTAPYIHERDTFILVLPQTLMIEGGKHHDSLEELFTL</sequence>
<dbReference type="Proteomes" id="UP001159427">
    <property type="component" value="Unassembled WGS sequence"/>
</dbReference>
<evidence type="ECO:0000313" key="1">
    <source>
        <dbReference type="EMBL" id="CAH3193883.1"/>
    </source>
</evidence>